<proteinExistence type="predicted"/>
<name>A0A1H3R4E0_9BACT</name>
<dbReference type="Proteomes" id="UP000199663">
    <property type="component" value="Unassembled WGS sequence"/>
</dbReference>
<organism evidence="1 2">
    <name type="scientific">Rhodonellum ikkaensis</name>
    <dbReference type="NCBI Taxonomy" id="336829"/>
    <lineage>
        <taxon>Bacteria</taxon>
        <taxon>Pseudomonadati</taxon>
        <taxon>Bacteroidota</taxon>
        <taxon>Cytophagia</taxon>
        <taxon>Cytophagales</taxon>
        <taxon>Cytophagaceae</taxon>
        <taxon>Rhodonellum</taxon>
    </lineage>
</organism>
<dbReference type="Gene3D" id="2.115.10.20">
    <property type="entry name" value="Glycosyl hydrolase domain, family 43"/>
    <property type="match status" value="1"/>
</dbReference>
<evidence type="ECO:0000313" key="2">
    <source>
        <dbReference type="Proteomes" id="UP000199663"/>
    </source>
</evidence>
<keyword evidence="2" id="KW-1185">Reference proteome</keyword>
<dbReference type="EMBL" id="FNQC01000007">
    <property type="protein sequence ID" value="SDZ20664.1"/>
    <property type="molecule type" value="Genomic_DNA"/>
</dbReference>
<comment type="caution">
    <text evidence="1">The sequence shown here is derived from an EMBL/GenBank/DDBJ whole genome shotgun (WGS) entry which is preliminary data.</text>
</comment>
<accession>A0A1H3R4E0</accession>
<gene>
    <name evidence="1" type="ORF">SAMN05444412_107191</name>
</gene>
<evidence type="ECO:0000313" key="1">
    <source>
        <dbReference type="EMBL" id="SDZ20664.1"/>
    </source>
</evidence>
<dbReference type="InterPro" id="IPR023296">
    <property type="entry name" value="Glyco_hydro_beta-prop_sf"/>
</dbReference>
<sequence>MFLIKKEVVLFGPSGHKFESHGVFNPAAVEAHGKMYLLHRATNKANFVKVGNAALKTPRGIGERSVEPPIDSAGVLCATRNRGSSPWICVPYRGLTFGSGESD</sequence>
<reference evidence="1 2" key="1">
    <citation type="submission" date="2016-10" db="EMBL/GenBank/DDBJ databases">
        <authorList>
            <person name="Varghese N."/>
            <person name="Submissions S."/>
        </authorList>
    </citation>
    <scope>NUCLEOTIDE SEQUENCE [LARGE SCALE GENOMIC DNA]</scope>
    <source>
        <strain evidence="1 2">DSM 17997</strain>
    </source>
</reference>
<protein>
    <submittedName>
        <fullName evidence="1">Uncharacterized protein</fullName>
    </submittedName>
</protein>